<feature type="domain" description="ABC3 transporter permease C-terminal" evidence="8">
    <location>
        <begin position="289"/>
        <end position="404"/>
    </location>
</feature>
<keyword evidence="2" id="KW-1003">Cell membrane</keyword>
<dbReference type="Proteomes" id="UP000293874">
    <property type="component" value="Unassembled WGS sequence"/>
</dbReference>
<keyword evidence="3 7" id="KW-0812">Transmembrane</keyword>
<evidence type="ECO:0000313" key="11">
    <source>
        <dbReference type="Proteomes" id="UP000293874"/>
    </source>
</evidence>
<evidence type="ECO:0000313" key="10">
    <source>
        <dbReference type="EMBL" id="RZS76485.1"/>
    </source>
</evidence>
<evidence type="ECO:0000256" key="1">
    <source>
        <dbReference type="ARBA" id="ARBA00004651"/>
    </source>
</evidence>
<feature type="transmembrane region" description="Helical" evidence="7">
    <location>
        <begin position="720"/>
        <end position="742"/>
    </location>
</feature>
<feature type="domain" description="MacB-like periplasmic core" evidence="9">
    <location>
        <begin position="443"/>
        <end position="634"/>
    </location>
</feature>
<evidence type="ECO:0000256" key="7">
    <source>
        <dbReference type="SAM" id="Phobius"/>
    </source>
</evidence>
<feature type="transmembrane region" description="Helical" evidence="7">
    <location>
        <begin position="283"/>
        <end position="305"/>
    </location>
</feature>
<dbReference type="GO" id="GO:0022857">
    <property type="term" value="F:transmembrane transporter activity"/>
    <property type="evidence" value="ECO:0007669"/>
    <property type="project" value="TreeGrafter"/>
</dbReference>
<keyword evidence="11" id="KW-1185">Reference proteome</keyword>
<evidence type="ECO:0000256" key="3">
    <source>
        <dbReference type="ARBA" id="ARBA00022692"/>
    </source>
</evidence>
<dbReference type="Pfam" id="PF02687">
    <property type="entry name" value="FtsX"/>
    <property type="match status" value="2"/>
</dbReference>
<dbReference type="InterPro" id="IPR050250">
    <property type="entry name" value="Macrolide_Exporter_MacB"/>
</dbReference>
<evidence type="ECO:0000256" key="4">
    <source>
        <dbReference type="ARBA" id="ARBA00022989"/>
    </source>
</evidence>
<dbReference type="RefSeq" id="WP_130540782.1">
    <property type="nucleotide sequence ID" value="NZ_CP042431.1"/>
</dbReference>
<dbReference type="PANTHER" id="PTHR30572">
    <property type="entry name" value="MEMBRANE COMPONENT OF TRANSPORTER-RELATED"/>
    <property type="match status" value="1"/>
</dbReference>
<feature type="domain" description="ABC3 transporter permease C-terminal" evidence="8">
    <location>
        <begin position="671"/>
        <end position="773"/>
    </location>
</feature>
<dbReference type="Pfam" id="PF12704">
    <property type="entry name" value="MacB_PCD"/>
    <property type="match status" value="2"/>
</dbReference>
<name>A0A4Q7N5Y8_9BACT</name>
<dbReference type="EMBL" id="SGXA01000001">
    <property type="protein sequence ID" value="RZS76485.1"/>
    <property type="molecule type" value="Genomic_DNA"/>
</dbReference>
<reference evidence="10 11" key="1">
    <citation type="submission" date="2019-02" db="EMBL/GenBank/DDBJ databases">
        <title>Genomic Encyclopedia of Type Strains, Phase IV (KMG-IV): sequencing the most valuable type-strain genomes for metagenomic binning, comparative biology and taxonomic classification.</title>
        <authorList>
            <person name="Goeker M."/>
        </authorList>
    </citation>
    <scope>NUCLEOTIDE SEQUENCE [LARGE SCALE GENOMIC DNA]</scope>
    <source>
        <strain evidence="10 11">DSM 18116</strain>
    </source>
</reference>
<evidence type="ECO:0000256" key="2">
    <source>
        <dbReference type="ARBA" id="ARBA00022475"/>
    </source>
</evidence>
<evidence type="ECO:0000256" key="6">
    <source>
        <dbReference type="ARBA" id="ARBA00038076"/>
    </source>
</evidence>
<evidence type="ECO:0000256" key="5">
    <source>
        <dbReference type="ARBA" id="ARBA00023136"/>
    </source>
</evidence>
<dbReference type="InterPro" id="IPR003838">
    <property type="entry name" value="ABC3_permease_C"/>
</dbReference>
<dbReference type="AlphaFoldDB" id="A0A4Q7N5Y8"/>
<organism evidence="10 11">
    <name type="scientific">Pseudobacter ginsenosidimutans</name>
    <dbReference type="NCBI Taxonomy" id="661488"/>
    <lineage>
        <taxon>Bacteria</taxon>
        <taxon>Pseudomonadati</taxon>
        <taxon>Bacteroidota</taxon>
        <taxon>Chitinophagia</taxon>
        <taxon>Chitinophagales</taxon>
        <taxon>Chitinophagaceae</taxon>
        <taxon>Pseudobacter</taxon>
    </lineage>
</organism>
<feature type="transmembrane region" description="Helical" evidence="7">
    <location>
        <begin position="754"/>
        <end position="781"/>
    </location>
</feature>
<dbReference type="PANTHER" id="PTHR30572:SF4">
    <property type="entry name" value="ABC TRANSPORTER PERMEASE YTRF"/>
    <property type="match status" value="1"/>
</dbReference>
<sequence length="791" mass="89486">MFRNYLITTLRSLRRSRVTSIINITGLSLGMAVVMLIALWVLDELNHDKEHSNFDTLGQVYVNQQISGNKNVMMANAYPFANELRTKLPQDFKAVALASWHMQSLFAVGDKKLNSDGMWVQEDFPSMITVNMIRGDINALKDPHAVLINESLAKALFADEDALGKPFRVGKDFEVAVAGVYKDLPRSSSFYNVNFLGSWKGYEIMQPWIKNNSDRWDNHSFQLFVQLNQPNAYNAINNKISTLLNPYFKNPNWKESLMILPMKDWYLRGEFKNGERAGGRIRFVWLFGAIGVFVLLLACINFMNLATARSEKRSKEVGIRKTLGSQKKELIFQFLGESLAVALISLVMALILVSLVMPWFNEIAAKDMHIPWNKPLFWSCVLGFTAFTGLLAGSYPAFYLSAFNPIRVFRGSFKAGRFAALPRKVLVVLQFTVSITLIIGTIVVKRQIDHARNRPTGFDNQRMVQINMNTDELRKHYDVIRQELRQTGFAADMATASSPITSLYSTQSGYNWQGKDPDFIADFGTIGITHDYGKTVKWEILQGRDFSRSFQDSASMIVNESALKILQFKTPLGATIKWGERNYEVVGVVKDIVMTSPYNPVEPTIYILSYDWANSMLVRLGDNKSIPDAIAGMEPIFKKHNPSAPFQYRFVDEVHGKKFASEERVGKLSGIFAMLAILISCLGIFGLATFVAEQRLREVSIRKILGASVYSIWQLLSKDFCLLILLSFALAAPLAWHFMNIWLQDYEYRTTQPWWIFAIAFGVALFLTIVTVSTQAVKAALGNTVKALKRD</sequence>
<comment type="subcellular location">
    <subcellularLocation>
        <location evidence="1">Cell membrane</location>
        <topology evidence="1">Multi-pass membrane protein</topology>
    </subcellularLocation>
</comment>
<accession>A0A4Q7N5Y8</accession>
<protein>
    <submittedName>
        <fullName evidence="10">ABC-type antimicrobial peptide transport system permease subunit</fullName>
    </submittedName>
</protein>
<comment type="similarity">
    <text evidence="6">Belongs to the ABC-4 integral membrane protein family.</text>
</comment>
<feature type="transmembrane region" description="Helical" evidence="7">
    <location>
        <begin position="376"/>
        <end position="404"/>
    </location>
</feature>
<feature type="transmembrane region" description="Helical" evidence="7">
    <location>
        <begin position="425"/>
        <end position="444"/>
    </location>
</feature>
<feature type="transmembrane region" description="Helical" evidence="7">
    <location>
        <begin position="330"/>
        <end position="356"/>
    </location>
</feature>
<keyword evidence="5 7" id="KW-0472">Membrane</keyword>
<dbReference type="InterPro" id="IPR025857">
    <property type="entry name" value="MacB_PCD"/>
</dbReference>
<proteinExistence type="inferred from homology"/>
<feature type="transmembrane region" description="Helical" evidence="7">
    <location>
        <begin position="21"/>
        <end position="42"/>
    </location>
</feature>
<dbReference type="OrthoDB" id="5933722at2"/>
<evidence type="ECO:0000259" key="9">
    <source>
        <dbReference type="Pfam" id="PF12704"/>
    </source>
</evidence>
<gene>
    <name evidence="10" type="ORF">EV199_2370</name>
</gene>
<comment type="caution">
    <text evidence="10">The sequence shown here is derived from an EMBL/GenBank/DDBJ whole genome shotgun (WGS) entry which is preliminary data.</text>
</comment>
<keyword evidence="4 7" id="KW-1133">Transmembrane helix</keyword>
<feature type="domain" description="MacB-like periplasmic core" evidence="9">
    <location>
        <begin position="20"/>
        <end position="242"/>
    </location>
</feature>
<dbReference type="GO" id="GO:0005886">
    <property type="term" value="C:plasma membrane"/>
    <property type="evidence" value="ECO:0007669"/>
    <property type="project" value="UniProtKB-SubCell"/>
</dbReference>
<evidence type="ECO:0000259" key="8">
    <source>
        <dbReference type="Pfam" id="PF02687"/>
    </source>
</evidence>
<feature type="transmembrane region" description="Helical" evidence="7">
    <location>
        <begin position="671"/>
        <end position="692"/>
    </location>
</feature>